<organism evidence="1 2">
    <name type="scientific">Daphnia galeata</name>
    <dbReference type="NCBI Taxonomy" id="27404"/>
    <lineage>
        <taxon>Eukaryota</taxon>
        <taxon>Metazoa</taxon>
        <taxon>Ecdysozoa</taxon>
        <taxon>Arthropoda</taxon>
        <taxon>Crustacea</taxon>
        <taxon>Branchiopoda</taxon>
        <taxon>Diplostraca</taxon>
        <taxon>Cladocera</taxon>
        <taxon>Anomopoda</taxon>
        <taxon>Daphniidae</taxon>
        <taxon>Daphnia</taxon>
    </lineage>
</organism>
<keyword evidence="2" id="KW-1185">Reference proteome</keyword>
<evidence type="ECO:0000313" key="2">
    <source>
        <dbReference type="Proteomes" id="UP000789390"/>
    </source>
</evidence>
<dbReference type="AlphaFoldDB" id="A0A8J2R9H4"/>
<reference evidence="1" key="1">
    <citation type="submission" date="2021-11" db="EMBL/GenBank/DDBJ databases">
        <authorList>
            <person name="Schell T."/>
        </authorList>
    </citation>
    <scope>NUCLEOTIDE SEQUENCE</scope>
    <source>
        <strain evidence="1">M5</strain>
    </source>
</reference>
<dbReference type="Proteomes" id="UP000789390">
    <property type="component" value="Unassembled WGS sequence"/>
</dbReference>
<protein>
    <submittedName>
        <fullName evidence="1">Uncharacterized protein</fullName>
    </submittedName>
</protein>
<gene>
    <name evidence="1" type="ORF">DGAL_LOCUS144</name>
</gene>
<sequence>MLKQVTGDSITKGAGIGMPLNMKHGYLLEDLILGSNDAETSRPKSPAALAFNSQRNSYAEEKTGCY</sequence>
<dbReference type="OrthoDB" id="10480959at2759"/>
<comment type="caution">
    <text evidence="1">The sequence shown here is derived from an EMBL/GenBank/DDBJ whole genome shotgun (WGS) entry which is preliminary data.</text>
</comment>
<evidence type="ECO:0000313" key="1">
    <source>
        <dbReference type="EMBL" id="CAH0098097.1"/>
    </source>
</evidence>
<proteinExistence type="predicted"/>
<dbReference type="EMBL" id="CAKKLH010000001">
    <property type="protein sequence ID" value="CAH0098097.1"/>
    <property type="molecule type" value="Genomic_DNA"/>
</dbReference>
<name>A0A8J2R9H4_9CRUS</name>
<accession>A0A8J2R9H4</accession>